<organism evidence="1 2">
    <name type="scientific">Thermohalobaculum xanthum</name>
    <dbReference type="NCBI Taxonomy" id="2753746"/>
    <lineage>
        <taxon>Bacteria</taxon>
        <taxon>Pseudomonadati</taxon>
        <taxon>Pseudomonadota</taxon>
        <taxon>Alphaproteobacteria</taxon>
        <taxon>Rhodobacterales</taxon>
        <taxon>Paracoccaceae</taxon>
        <taxon>Thermohalobaculum</taxon>
    </lineage>
</organism>
<protein>
    <submittedName>
        <fullName evidence="1">Uncharacterized protein</fullName>
    </submittedName>
</protein>
<keyword evidence="2" id="KW-1185">Reference proteome</keyword>
<accession>A0A8J7SG40</accession>
<dbReference type="EMBL" id="JAEHHL010000009">
    <property type="protein sequence ID" value="MBK0400576.1"/>
    <property type="molecule type" value="Genomic_DNA"/>
</dbReference>
<gene>
    <name evidence="1" type="ORF">H0I76_15360</name>
</gene>
<evidence type="ECO:0000313" key="1">
    <source>
        <dbReference type="EMBL" id="MBK0400576.1"/>
    </source>
</evidence>
<reference evidence="1" key="1">
    <citation type="submission" date="2020-12" db="EMBL/GenBank/DDBJ databases">
        <title>Bacterial taxonomy.</title>
        <authorList>
            <person name="Pan X."/>
        </authorList>
    </citation>
    <scope>NUCLEOTIDE SEQUENCE</scope>
    <source>
        <strain evidence="1">M0105</strain>
    </source>
</reference>
<sequence length="196" mass="21160">MTRLDARLTDLLGPIRDAAVGGLLEAMARRLEGGAEVEAEPVLHDPSGRLLRSGPLALPRRGDLRVVTANRRLIERIESPPPLDFAPITLVDAGGFVTTFAPFRWDALAIIIAAGQPRPNWAPVRHWFLEWFQTRYADVAPDLAGTVHTLDGPEKSGAQWRIMLDLGSAPVDCISDLIGAFAATGAGRMHLGSTVD</sequence>
<evidence type="ECO:0000313" key="2">
    <source>
        <dbReference type="Proteomes" id="UP000655420"/>
    </source>
</evidence>
<dbReference type="AlphaFoldDB" id="A0A8J7SG40"/>
<name>A0A8J7SG40_9RHOB</name>
<dbReference type="RefSeq" id="WP_200611556.1">
    <property type="nucleotide sequence ID" value="NZ_JAEHHL010000009.1"/>
</dbReference>
<dbReference type="Proteomes" id="UP000655420">
    <property type="component" value="Unassembled WGS sequence"/>
</dbReference>
<comment type="caution">
    <text evidence="1">The sequence shown here is derived from an EMBL/GenBank/DDBJ whole genome shotgun (WGS) entry which is preliminary data.</text>
</comment>
<proteinExistence type="predicted"/>